<keyword evidence="1" id="KW-0175">Coiled coil</keyword>
<dbReference type="OrthoDB" id="4161707at2759"/>
<dbReference type="HOGENOM" id="CLU_423365_0_0_1"/>
<evidence type="ECO:0000313" key="5">
    <source>
        <dbReference type="Proteomes" id="UP000053328"/>
    </source>
</evidence>
<sequence>MSKEPGPTEKPEECLGPPAEREVPEADSAASGSKLDPAKSLNATVELASSEPSEDPSLLLDPPHSAAVLSGDTRTMPESSSECEIGTADTKAAELECDVTLATGRATSPKSSSVPQDTVILQGSEMPLDHARKPTTASTGRLQQVEKTQSSAASTAQRASQSNKSTDHLAENSTAKASSSEHVCVFLWRLINIPLTAAENIAKDKNLIVLLIVLVAGAVLWYWLTWVDAWAASSVAPLRFAWTGISTSTSFLVAHITNLGHTIAVGFARISNFTSTLGSSEGNRGLRSTLSGLGDLVTNSSTYTGFLCPSGIGVCLAAWLSLCCRSASSPNSTSASDPGTSLAVFNHTSTELGHWAGVSVSLGPYINDFQIASVPLVRERVFLEYYKDVEFEGKKELLPAMGQYGDELYNSSQCLLNITLHTNRILKVMVANFRVVSKTAAKAFEADQGRWRTLSKTRKSHINDRILHLLDVLDRELLHLIAKIDSCKVILAVTVDLSLQVDGGLRTAYRDVKQQIQKGSGLFRKPNEDLYEVNRIISESTSYAASEAQDKLELASRKLAIHREEVRDAKETIDLSLVLAGKDGLAELVSVLHTVFGDLYNESEKVEVALRTRREDAEQKVMEFSRKRYAHLERDNVLRELGTRSRL</sequence>
<feature type="compositionally biased region" description="Polar residues" evidence="2">
    <location>
        <begin position="72"/>
        <end position="82"/>
    </location>
</feature>
<gene>
    <name evidence="4" type="ORF">PV08_00603</name>
</gene>
<feature type="compositionally biased region" description="Low complexity" evidence="2">
    <location>
        <begin position="46"/>
        <end position="67"/>
    </location>
</feature>
<dbReference type="RefSeq" id="XP_016240244.1">
    <property type="nucleotide sequence ID" value="XM_016374968.1"/>
</dbReference>
<feature type="compositionally biased region" description="Basic and acidic residues" evidence="2">
    <location>
        <begin position="1"/>
        <end position="24"/>
    </location>
</feature>
<dbReference type="VEuPathDB" id="FungiDB:PV08_00603"/>
<proteinExistence type="predicted"/>
<reference evidence="4 5" key="1">
    <citation type="submission" date="2015-01" db="EMBL/GenBank/DDBJ databases">
        <title>The Genome Sequence of Exophiala spinifera CBS89968.</title>
        <authorList>
            <consortium name="The Broad Institute Genomics Platform"/>
            <person name="Cuomo C."/>
            <person name="de Hoog S."/>
            <person name="Gorbushina A."/>
            <person name="Stielow B."/>
            <person name="Teixiera M."/>
            <person name="Abouelleil A."/>
            <person name="Chapman S.B."/>
            <person name="Priest M."/>
            <person name="Young S.K."/>
            <person name="Wortman J."/>
            <person name="Nusbaum C."/>
            <person name="Birren B."/>
        </authorList>
    </citation>
    <scope>NUCLEOTIDE SEQUENCE [LARGE SCALE GENOMIC DNA]</scope>
    <source>
        <strain evidence="4 5">CBS 89968</strain>
    </source>
</reference>
<feature type="region of interest" description="Disordered" evidence="2">
    <location>
        <begin position="1"/>
        <end position="88"/>
    </location>
</feature>
<evidence type="ECO:0000256" key="3">
    <source>
        <dbReference type="SAM" id="Phobius"/>
    </source>
</evidence>
<evidence type="ECO:0000313" key="4">
    <source>
        <dbReference type="EMBL" id="KIW20028.1"/>
    </source>
</evidence>
<keyword evidence="5" id="KW-1185">Reference proteome</keyword>
<feature type="transmembrane region" description="Helical" evidence="3">
    <location>
        <begin position="207"/>
        <end position="224"/>
    </location>
</feature>
<accession>A0A0D2BM95</accession>
<organism evidence="4 5">
    <name type="scientific">Exophiala spinifera</name>
    <dbReference type="NCBI Taxonomy" id="91928"/>
    <lineage>
        <taxon>Eukaryota</taxon>
        <taxon>Fungi</taxon>
        <taxon>Dikarya</taxon>
        <taxon>Ascomycota</taxon>
        <taxon>Pezizomycotina</taxon>
        <taxon>Eurotiomycetes</taxon>
        <taxon>Chaetothyriomycetidae</taxon>
        <taxon>Chaetothyriales</taxon>
        <taxon>Herpotrichiellaceae</taxon>
        <taxon>Exophiala</taxon>
    </lineage>
</organism>
<dbReference type="Proteomes" id="UP000053328">
    <property type="component" value="Unassembled WGS sequence"/>
</dbReference>
<evidence type="ECO:0000256" key="2">
    <source>
        <dbReference type="SAM" id="MobiDB-lite"/>
    </source>
</evidence>
<name>A0A0D2BM95_9EURO</name>
<dbReference type="AlphaFoldDB" id="A0A0D2BM95"/>
<protein>
    <submittedName>
        <fullName evidence="4">Uncharacterized protein</fullName>
    </submittedName>
</protein>
<evidence type="ECO:0000256" key="1">
    <source>
        <dbReference type="SAM" id="Coils"/>
    </source>
</evidence>
<keyword evidence="3" id="KW-1133">Transmembrane helix</keyword>
<keyword evidence="3" id="KW-0472">Membrane</keyword>
<feature type="region of interest" description="Disordered" evidence="2">
    <location>
        <begin position="123"/>
        <end position="174"/>
    </location>
</feature>
<keyword evidence="3" id="KW-0812">Transmembrane</keyword>
<feature type="coiled-coil region" evidence="1">
    <location>
        <begin position="545"/>
        <end position="572"/>
    </location>
</feature>
<feature type="compositionally biased region" description="Low complexity" evidence="2">
    <location>
        <begin position="148"/>
        <end position="162"/>
    </location>
</feature>
<dbReference type="EMBL" id="KN847492">
    <property type="protein sequence ID" value="KIW20028.1"/>
    <property type="molecule type" value="Genomic_DNA"/>
</dbReference>
<feature type="compositionally biased region" description="Polar residues" evidence="2">
    <location>
        <begin position="135"/>
        <end position="147"/>
    </location>
</feature>
<dbReference type="GeneID" id="27327686"/>